<dbReference type="AlphaFoldDB" id="A0A087M113"/>
<evidence type="ECO:0008006" key="3">
    <source>
        <dbReference type="Google" id="ProtNLM"/>
    </source>
</evidence>
<dbReference type="EMBL" id="JQGC01000012">
    <property type="protein sequence ID" value="KFL30566.1"/>
    <property type="molecule type" value="Genomic_DNA"/>
</dbReference>
<dbReference type="PANTHER" id="PTHR36439:SF1">
    <property type="entry name" value="DUF1697 DOMAIN-CONTAINING PROTEIN"/>
    <property type="match status" value="1"/>
</dbReference>
<protein>
    <recommendedName>
        <fullName evidence="3">DUF1697 domain-containing protein</fullName>
    </recommendedName>
</protein>
<accession>A0A087M113</accession>
<keyword evidence="2" id="KW-1185">Reference proteome</keyword>
<dbReference type="Proteomes" id="UP000028981">
    <property type="component" value="Unassembled WGS sequence"/>
</dbReference>
<dbReference type="STRING" id="46914.JP75_13815"/>
<evidence type="ECO:0000313" key="1">
    <source>
        <dbReference type="EMBL" id="KFL30566.1"/>
    </source>
</evidence>
<evidence type="ECO:0000313" key="2">
    <source>
        <dbReference type="Proteomes" id="UP000028981"/>
    </source>
</evidence>
<organism evidence="1 2">
    <name type="scientific">Devosia riboflavina</name>
    <dbReference type="NCBI Taxonomy" id="46914"/>
    <lineage>
        <taxon>Bacteria</taxon>
        <taxon>Pseudomonadati</taxon>
        <taxon>Pseudomonadota</taxon>
        <taxon>Alphaproteobacteria</taxon>
        <taxon>Hyphomicrobiales</taxon>
        <taxon>Devosiaceae</taxon>
        <taxon>Devosia</taxon>
    </lineage>
</organism>
<sequence>MILLRAIGPVTHKLMTMAQWREASEAAGFVAPETLVNTGNMIAGFDGTEAAVVKTMVGVLRSFGLGENVVPVVRKPALLHKLMQADPIAEAAAERPNQTGVYFFASKKPDFEWLKRHDGPETVHVVHDHLIVDFTQDVAQSGKLIRLIDKNCGTNTSRNWNSVRRIADRCAAREKA</sequence>
<proteinExistence type="predicted"/>
<dbReference type="Pfam" id="PF08002">
    <property type="entry name" value="DUF1697"/>
    <property type="match status" value="1"/>
</dbReference>
<reference evidence="1 2" key="1">
    <citation type="submission" date="2014-08" db="EMBL/GenBank/DDBJ databases">
        <authorList>
            <person name="Hassan Y.I."/>
            <person name="Lepp D."/>
            <person name="Zhou T."/>
        </authorList>
    </citation>
    <scope>NUCLEOTIDE SEQUENCE [LARGE SCALE GENOMIC DNA]</scope>
    <source>
        <strain evidence="1 2">IFO13584</strain>
    </source>
</reference>
<dbReference type="Gene3D" id="3.30.70.1280">
    <property type="entry name" value="SP0830-like domains"/>
    <property type="match status" value="1"/>
</dbReference>
<dbReference type="InterPro" id="IPR012545">
    <property type="entry name" value="DUF1697"/>
</dbReference>
<dbReference type="PANTHER" id="PTHR36439">
    <property type="entry name" value="BLL4334 PROTEIN"/>
    <property type="match status" value="1"/>
</dbReference>
<comment type="caution">
    <text evidence="1">The sequence shown here is derived from an EMBL/GenBank/DDBJ whole genome shotgun (WGS) entry which is preliminary data.</text>
</comment>
<name>A0A087M113_9HYPH</name>
<gene>
    <name evidence="1" type="ORF">JP75_13815</name>
</gene>
<dbReference type="SUPFAM" id="SSF160379">
    <property type="entry name" value="SP0830-like"/>
    <property type="match status" value="1"/>
</dbReference>